<dbReference type="AlphaFoldDB" id="A0A518EZH3"/>
<reference evidence="1 2" key="1">
    <citation type="submission" date="2019-02" db="EMBL/GenBank/DDBJ databases">
        <title>Deep-cultivation of Planctomycetes and their phenomic and genomic characterization uncovers novel biology.</title>
        <authorList>
            <person name="Wiegand S."/>
            <person name="Jogler M."/>
            <person name="Boedeker C."/>
            <person name="Pinto D."/>
            <person name="Vollmers J."/>
            <person name="Rivas-Marin E."/>
            <person name="Kohn T."/>
            <person name="Peeters S.H."/>
            <person name="Heuer A."/>
            <person name="Rast P."/>
            <person name="Oberbeckmann S."/>
            <person name="Bunk B."/>
            <person name="Jeske O."/>
            <person name="Meyerdierks A."/>
            <person name="Storesund J.E."/>
            <person name="Kallscheuer N."/>
            <person name="Luecker S."/>
            <person name="Lage O.M."/>
            <person name="Pohl T."/>
            <person name="Merkel B.J."/>
            <person name="Hornburger P."/>
            <person name="Mueller R.-W."/>
            <person name="Bruemmer F."/>
            <person name="Labrenz M."/>
            <person name="Spormann A.M."/>
            <person name="Op den Camp H."/>
            <person name="Overmann J."/>
            <person name="Amann R."/>
            <person name="Jetten M.S.M."/>
            <person name="Mascher T."/>
            <person name="Medema M.H."/>
            <person name="Devos D.P."/>
            <person name="Kaster A.-K."/>
            <person name="Ovreas L."/>
            <person name="Rohde M."/>
            <person name="Galperin M.Y."/>
            <person name="Jogler C."/>
        </authorList>
    </citation>
    <scope>NUCLEOTIDE SEQUENCE [LARGE SCALE GENOMIC DNA]</scope>
    <source>
        <strain evidence="1 2">Poly30</strain>
    </source>
</reference>
<keyword evidence="2" id="KW-1185">Reference proteome</keyword>
<proteinExistence type="predicted"/>
<evidence type="ECO:0000313" key="1">
    <source>
        <dbReference type="EMBL" id="QDV09479.1"/>
    </source>
</evidence>
<dbReference type="Proteomes" id="UP000320390">
    <property type="component" value="Chromosome"/>
</dbReference>
<gene>
    <name evidence="1" type="ORF">Poly30_50370</name>
</gene>
<protein>
    <submittedName>
        <fullName evidence="1">Uncharacterized protein</fullName>
    </submittedName>
</protein>
<evidence type="ECO:0000313" key="2">
    <source>
        <dbReference type="Proteomes" id="UP000320390"/>
    </source>
</evidence>
<accession>A0A518EZH3</accession>
<name>A0A518EZH3_9BACT</name>
<organism evidence="1 2">
    <name type="scientific">Saltatorellus ferox</name>
    <dbReference type="NCBI Taxonomy" id="2528018"/>
    <lineage>
        <taxon>Bacteria</taxon>
        <taxon>Pseudomonadati</taxon>
        <taxon>Planctomycetota</taxon>
        <taxon>Planctomycetia</taxon>
        <taxon>Planctomycetia incertae sedis</taxon>
        <taxon>Saltatorellus</taxon>
    </lineage>
</organism>
<dbReference type="EMBL" id="CP036434">
    <property type="protein sequence ID" value="QDV09479.1"/>
    <property type="molecule type" value="Genomic_DNA"/>
</dbReference>
<sequence>MNVTINELDEQIRLLDGIKMSATASPIFLPSTVAPPSVDGILLRFASKSVRIVQSDVLGGDQKSNVRGGDKESDVLGRDKGGGDAITSLVLTRPFRSLRSNIAGATFAGTPGLQHPMSTAPLTYMGLKSARDEVQKMRIRGDAAEVFYLDGWRMLHHGPNYALVGSADDFHRPVKATLLHDWAAKALEDAGRPADSMSESVLTPEAHKRLRNNAFGLHSTTVLYDSQTAKQRTQRLFEQLQPAGSALTPLHATYVDVTSCTTSLRLLEAGLLKQNTLVALSHDHAWSLKNARNLSIIAMDHPGKLPPLPTGLVPDEEFSTKEALTRTIVVRGDELPELQRKAAASWFQQLGLRLRRSWTGMVGLQSFIQSELRDTGDPGLDFSYQDLQEFIDAQLILEIDPDPQSVRFLPL</sequence>